<reference evidence="2 3" key="1">
    <citation type="submission" date="2022-07" db="EMBL/GenBank/DDBJ databases">
        <title>Fecal culturing of patients with breast cancer.</title>
        <authorList>
            <person name="Teng N.M.Y."/>
            <person name="Kiu R."/>
            <person name="Evans R."/>
            <person name="Baker D.J."/>
            <person name="Zenner C."/>
            <person name="Robinson S.D."/>
            <person name="Hall L.J."/>
        </authorList>
    </citation>
    <scope>NUCLEOTIDE SEQUENCE [LARGE SCALE GENOMIC DNA]</scope>
    <source>
        <strain evidence="2 3">LH1063</strain>
    </source>
</reference>
<proteinExistence type="predicted"/>
<evidence type="ECO:0000256" key="1">
    <source>
        <dbReference type="SAM" id="Phobius"/>
    </source>
</evidence>
<sequence>MENIQQHDTQMTLEYLVYRKRELKKQISRQEAVIQASYKKMTSVFRMSVSPAAIVGGFTKGFAIFDGLMLGIRMIRKLRRLFRR</sequence>
<feature type="transmembrane region" description="Helical" evidence="1">
    <location>
        <begin position="52"/>
        <end position="75"/>
    </location>
</feature>
<accession>A0ABT1MHM4</accession>
<evidence type="ECO:0000313" key="3">
    <source>
        <dbReference type="Proteomes" id="UP001205603"/>
    </source>
</evidence>
<gene>
    <name evidence="2" type="ORF">NMU02_08525</name>
</gene>
<organism evidence="2 3">
    <name type="scientific">Coprobacter tertius</name>
    <dbReference type="NCBI Taxonomy" id="2944915"/>
    <lineage>
        <taxon>Bacteria</taxon>
        <taxon>Pseudomonadati</taxon>
        <taxon>Bacteroidota</taxon>
        <taxon>Bacteroidia</taxon>
        <taxon>Bacteroidales</taxon>
        <taxon>Barnesiellaceae</taxon>
        <taxon>Coprobacter</taxon>
    </lineage>
</organism>
<keyword evidence="3" id="KW-1185">Reference proteome</keyword>
<keyword evidence="1" id="KW-0812">Transmembrane</keyword>
<dbReference type="Proteomes" id="UP001205603">
    <property type="component" value="Unassembled WGS sequence"/>
</dbReference>
<keyword evidence="1" id="KW-0472">Membrane</keyword>
<protein>
    <submittedName>
        <fullName evidence="2">Uncharacterized protein</fullName>
    </submittedName>
</protein>
<name>A0ABT1MHM4_9BACT</name>
<dbReference type="RefSeq" id="WP_255027388.1">
    <property type="nucleotide sequence ID" value="NZ_JANDHW010000007.1"/>
</dbReference>
<comment type="caution">
    <text evidence="2">The sequence shown here is derived from an EMBL/GenBank/DDBJ whole genome shotgun (WGS) entry which is preliminary data.</text>
</comment>
<keyword evidence="1" id="KW-1133">Transmembrane helix</keyword>
<evidence type="ECO:0000313" key="2">
    <source>
        <dbReference type="EMBL" id="MCP9612133.1"/>
    </source>
</evidence>
<dbReference type="EMBL" id="JANDHW010000007">
    <property type="protein sequence ID" value="MCP9612133.1"/>
    <property type="molecule type" value="Genomic_DNA"/>
</dbReference>